<dbReference type="Pfam" id="PF02653">
    <property type="entry name" value="BPD_transp_2"/>
    <property type="match status" value="1"/>
</dbReference>
<dbReference type="OrthoDB" id="9808136at2"/>
<evidence type="ECO:0000256" key="1">
    <source>
        <dbReference type="ARBA" id="ARBA00004651"/>
    </source>
</evidence>
<dbReference type="InterPro" id="IPR001851">
    <property type="entry name" value="ABC_transp_permease"/>
</dbReference>
<dbReference type="STRING" id="310782.SAMN05216499_1633"/>
<keyword evidence="4 7" id="KW-1133">Transmembrane helix</keyword>
<evidence type="ECO:0000256" key="7">
    <source>
        <dbReference type="SAM" id="Phobius"/>
    </source>
</evidence>
<evidence type="ECO:0000256" key="4">
    <source>
        <dbReference type="ARBA" id="ARBA00022989"/>
    </source>
</evidence>
<evidence type="ECO:0000256" key="2">
    <source>
        <dbReference type="ARBA" id="ARBA00022475"/>
    </source>
</evidence>
<evidence type="ECO:0000256" key="6">
    <source>
        <dbReference type="SAM" id="MobiDB-lite"/>
    </source>
</evidence>
<feature type="transmembrane region" description="Helical" evidence="7">
    <location>
        <begin position="227"/>
        <end position="244"/>
    </location>
</feature>
<keyword evidence="2" id="KW-1003">Cell membrane</keyword>
<evidence type="ECO:0000313" key="8">
    <source>
        <dbReference type="EMBL" id="SHN38275.1"/>
    </source>
</evidence>
<proteinExistence type="predicted"/>
<keyword evidence="5 7" id="KW-0472">Membrane</keyword>
<feature type="transmembrane region" description="Helical" evidence="7">
    <location>
        <begin position="49"/>
        <end position="71"/>
    </location>
</feature>
<dbReference type="GO" id="GO:0022857">
    <property type="term" value="F:transmembrane transporter activity"/>
    <property type="evidence" value="ECO:0007669"/>
    <property type="project" value="InterPro"/>
</dbReference>
<dbReference type="AlphaFoldDB" id="A0A1M7R135"/>
<dbReference type="PANTHER" id="PTHR32196:SF19">
    <property type="entry name" value="GALACTOFURANOSE TRANSPORTER PERMEASE PROTEIN YTFT"/>
    <property type="match status" value="1"/>
</dbReference>
<dbReference type="Proteomes" id="UP000184111">
    <property type="component" value="Unassembled WGS sequence"/>
</dbReference>
<feature type="transmembrane region" description="Helical" evidence="7">
    <location>
        <begin position="137"/>
        <end position="154"/>
    </location>
</feature>
<keyword evidence="9" id="KW-1185">Reference proteome</keyword>
<keyword evidence="8" id="KW-0762">Sugar transport</keyword>
<comment type="subcellular location">
    <subcellularLocation>
        <location evidence="1">Cell membrane</location>
        <topology evidence="1">Multi-pass membrane protein</topology>
    </subcellularLocation>
</comment>
<evidence type="ECO:0000256" key="5">
    <source>
        <dbReference type="ARBA" id="ARBA00023136"/>
    </source>
</evidence>
<sequence length="361" mass="37271">MSLTSLWRAATQHRLFWPVTALVALLVINVPFTPGFFEIHLKNGHLYGSLVSIVLFGSPLILVAIGMTLVIATGGIDLSVGAVVAISGALACLVVSKQGNEDAVGGVLLAFALALAAALVCGVWNGLLVARLGIQPIIATLILMVAGRGIAQLITSGQIITVNSGAYSLIGGGYWLALPFSLFVVALVVVLSMALTRRTALGLLVEAVGGNAEASRLVGIRSRRIKIMAYVFCGLCAGIAGLMISSNVSAADGNNAGLWIELDAILAVVIGGTSLTGGRFHLGGTIIGALIIQTLTTTIYTIGVPTQTNLVFKAVVVIVVCLMQSPAFRAKVFGARAQRRGPARKTPGVPADAPQQMEVSP</sequence>
<accession>A0A1M7R135</accession>
<feature type="transmembrane region" description="Helical" evidence="7">
    <location>
        <begin position="108"/>
        <end position="130"/>
    </location>
</feature>
<dbReference type="GO" id="GO:0005886">
    <property type="term" value="C:plasma membrane"/>
    <property type="evidence" value="ECO:0007669"/>
    <property type="project" value="UniProtKB-SubCell"/>
</dbReference>
<feature type="transmembrane region" description="Helical" evidence="7">
    <location>
        <begin position="15"/>
        <end position="37"/>
    </location>
</feature>
<evidence type="ECO:0000313" key="9">
    <source>
        <dbReference type="Proteomes" id="UP000184111"/>
    </source>
</evidence>
<feature type="transmembrane region" description="Helical" evidence="7">
    <location>
        <begin position="282"/>
        <end position="304"/>
    </location>
</feature>
<protein>
    <submittedName>
        <fullName evidence="8">Simple sugar transport system permease protein</fullName>
    </submittedName>
</protein>
<name>A0A1M7R135_9ACTN</name>
<feature type="transmembrane region" description="Helical" evidence="7">
    <location>
        <begin position="174"/>
        <end position="195"/>
    </location>
</feature>
<feature type="region of interest" description="Disordered" evidence="6">
    <location>
        <begin position="339"/>
        <end position="361"/>
    </location>
</feature>
<dbReference type="RefSeq" id="WP_073503118.1">
    <property type="nucleotide sequence ID" value="NZ_FRBI01000063.1"/>
</dbReference>
<organism evidence="8 9">
    <name type="scientific">Actinacidiphila paucisporea</name>
    <dbReference type="NCBI Taxonomy" id="310782"/>
    <lineage>
        <taxon>Bacteria</taxon>
        <taxon>Bacillati</taxon>
        <taxon>Actinomycetota</taxon>
        <taxon>Actinomycetes</taxon>
        <taxon>Kitasatosporales</taxon>
        <taxon>Streptomycetaceae</taxon>
        <taxon>Actinacidiphila</taxon>
    </lineage>
</organism>
<dbReference type="EMBL" id="FRBI01000063">
    <property type="protein sequence ID" value="SHN38275.1"/>
    <property type="molecule type" value="Genomic_DNA"/>
</dbReference>
<gene>
    <name evidence="8" type="ORF">SAMN05216499_1633</name>
</gene>
<dbReference type="CDD" id="cd06579">
    <property type="entry name" value="TM_PBP1_transp_AraH_like"/>
    <property type="match status" value="1"/>
</dbReference>
<feature type="transmembrane region" description="Helical" evidence="7">
    <location>
        <begin position="256"/>
        <end position="275"/>
    </location>
</feature>
<dbReference type="PANTHER" id="PTHR32196">
    <property type="entry name" value="ABC TRANSPORTER PERMEASE PROTEIN YPHD-RELATED-RELATED"/>
    <property type="match status" value="1"/>
</dbReference>
<evidence type="ECO:0000256" key="3">
    <source>
        <dbReference type="ARBA" id="ARBA00022692"/>
    </source>
</evidence>
<feature type="transmembrane region" description="Helical" evidence="7">
    <location>
        <begin position="310"/>
        <end position="330"/>
    </location>
</feature>
<keyword evidence="3 7" id="KW-0812">Transmembrane</keyword>
<reference evidence="8 9" key="1">
    <citation type="submission" date="2016-11" db="EMBL/GenBank/DDBJ databases">
        <authorList>
            <person name="Jaros S."/>
            <person name="Januszkiewicz K."/>
            <person name="Wedrychowicz H."/>
        </authorList>
    </citation>
    <scope>NUCLEOTIDE SEQUENCE [LARGE SCALE GENOMIC DNA]</scope>
    <source>
        <strain evidence="8 9">CGMCC 4.2025</strain>
    </source>
</reference>
<keyword evidence="8" id="KW-0813">Transport</keyword>